<dbReference type="GO" id="GO:0003998">
    <property type="term" value="F:acylphosphatase activity"/>
    <property type="evidence" value="ECO:0007669"/>
    <property type="project" value="UniProtKB-EC"/>
</dbReference>
<dbReference type="SUPFAM" id="SSF54975">
    <property type="entry name" value="Acylphosphatase/BLUF domain-like"/>
    <property type="match status" value="1"/>
</dbReference>
<dbReference type="PANTHER" id="PTHR47268">
    <property type="entry name" value="ACYLPHOSPHATASE"/>
    <property type="match status" value="1"/>
</dbReference>
<evidence type="ECO:0000256" key="4">
    <source>
        <dbReference type="PROSITE-ProRule" id="PRU00520"/>
    </source>
</evidence>
<dbReference type="PROSITE" id="PS51160">
    <property type="entry name" value="ACYLPHOSPHATASE_3"/>
    <property type="match status" value="1"/>
</dbReference>
<comment type="caution">
    <text evidence="8">The sequence shown here is derived from an EMBL/GenBank/DDBJ whole genome shotgun (WGS) entry which is preliminary data.</text>
</comment>
<dbReference type="RefSeq" id="WP_203569789.1">
    <property type="nucleotide sequence ID" value="NZ_WOFE01000001.1"/>
</dbReference>
<dbReference type="PANTHER" id="PTHR47268:SF4">
    <property type="entry name" value="ACYLPHOSPHATASE"/>
    <property type="match status" value="1"/>
</dbReference>
<feature type="active site" evidence="4">
    <location>
        <position position="19"/>
    </location>
</feature>
<evidence type="ECO:0000256" key="6">
    <source>
        <dbReference type="RuleBase" id="RU004168"/>
    </source>
</evidence>
<name>A0ABS2C8L2_9NEIS</name>
<dbReference type="PROSITE" id="PS00150">
    <property type="entry name" value="ACYLPHOSPHATASE_1"/>
    <property type="match status" value="1"/>
</dbReference>
<organism evidence="8 9">
    <name type="scientific">Deefgea chitinilytica</name>
    <dbReference type="NCBI Taxonomy" id="570276"/>
    <lineage>
        <taxon>Bacteria</taxon>
        <taxon>Pseudomonadati</taxon>
        <taxon>Pseudomonadota</taxon>
        <taxon>Betaproteobacteria</taxon>
        <taxon>Neisseriales</taxon>
        <taxon>Chitinibacteraceae</taxon>
        <taxon>Deefgea</taxon>
    </lineage>
</organism>
<dbReference type="PRINTS" id="PR00112">
    <property type="entry name" value="ACYLPHPHTASE"/>
</dbReference>
<dbReference type="PROSITE" id="PS00151">
    <property type="entry name" value="ACYLPHOSPHATASE_2"/>
    <property type="match status" value="1"/>
</dbReference>
<sequence length="92" mass="10410">MIKAMHFLITGLVQGVGFRYATREKAQQLGICGWVKNRADGRVELWAEGNAVALDQLTIWLQQGPPAARVDHVTIERADIKQYTEFQIKELT</sequence>
<dbReference type="NCBIfam" id="NF011000">
    <property type="entry name" value="PRK14426.1"/>
    <property type="match status" value="1"/>
</dbReference>
<evidence type="ECO:0000256" key="3">
    <source>
        <dbReference type="ARBA" id="ARBA00047645"/>
    </source>
</evidence>
<dbReference type="InterPro" id="IPR036046">
    <property type="entry name" value="Acylphosphatase-like_dom_sf"/>
</dbReference>
<dbReference type="EC" id="3.6.1.7" evidence="2 4"/>
<comment type="catalytic activity">
    <reaction evidence="3 4 5">
        <text>an acyl phosphate + H2O = a carboxylate + phosphate + H(+)</text>
        <dbReference type="Rhea" id="RHEA:14965"/>
        <dbReference type="ChEBI" id="CHEBI:15377"/>
        <dbReference type="ChEBI" id="CHEBI:15378"/>
        <dbReference type="ChEBI" id="CHEBI:29067"/>
        <dbReference type="ChEBI" id="CHEBI:43474"/>
        <dbReference type="ChEBI" id="CHEBI:59918"/>
        <dbReference type="EC" id="3.6.1.7"/>
    </reaction>
</comment>
<dbReference type="InterPro" id="IPR020456">
    <property type="entry name" value="Acylphosphatase"/>
</dbReference>
<evidence type="ECO:0000256" key="2">
    <source>
        <dbReference type="ARBA" id="ARBA00012150"/>
    </source>
</evidence>
<feature type="domain" description="Acylphosphatase-like" evidence="7">
    <location>
        <begin position="4"/>
        <end position="90"/>
    </location>
</feature>
<dbReference type="InterPro" id="IPR001792">
    <property type="entry name" value="Acylphosphatase-like_dom"/>
</dbReference>
<feature type="active site" evidence="4">
    <location>
        <position position="37"/>
    </location>
</feature>
<evidence type="ECO:0000313" key="9">
    <source>
        <dbReference type="Proteomes" id="UP001195660"/>
    </source>
</evidence>
<evidence type="ECO:0000313" key="8">
    <source>
        <dbReference type="EMBL" id="MBM5570494.1"/>
    </source>
</evidence>
<dbReference type="InterPro" id="IPR017968">
    <property type="entry name" value="Acylphosphatase_CS"/>
</dbReference>
<dbReference type="Proteomes" id="UP001195660">
    <property type="component" value="Unassembled WGS sequence"/>
</dbReference>
<evidence type="ECO:0000256" key="1">
    <source>
        <dbReference type="ARBA" id="ARBA00005614"/>
    </source>
</evidence>
<dbReference type="Pfam" id="PF00708">
    <property type="entry name" value="Acylphosphatase"/>
    <property type="match status" value="1"/>
</dbReference>
<protein>
    <recommendedName>
        <fullName evidence="2 4">Acylphosphatase</fullName>
        <ecNumber evidence="2 4">3.6.1.7</ecNumber>
    </recommendedName>
</protein>
<keyword evidence="4 5" id="KW-0378">Hydrolase</keyword>
<dbReference type="EMBL" id="WOFE01000001">
    <property type="protein sequence ID" value="MBM5570494.1"/>
    <property type="molecule type" value="Genomic_DNA"/>
</dbReference>
<dbReference type="Gene3D" id="3.30.70.100">
    <property type="match status" value="1"/>
</dbReference>
<proteinExistence type="inferred from homology"/>
<comment type="similarity">
    <text evidence="1 6">Belongs to the acylphosphatase family.</text>
</comment>
<gene>
    <name evidence="8" type="ORF">GM173_02750</name>
</gene>
<evidence type="ECO:0000259" key="7">
    <source>
        <dbReference type="PROSITE" id="PS51160"/>
    </source>
</evidence>
<evidence type="ECO:0000256" key="5">
    <source>
        <dbReference type="RuleBase" id="RU000553"/>
    </source>
</evidence>
<reference evidence="8 9" key="1">
    <citation type="submission" date="2019-11" db="EMBL/GenBank/DDBJ databases">
        <title>Novel Deefgea species.</title>
        <authorList>
            <person name="Han J.-H."/>
        </authorList>
    </citation>
    <scope>NUCLEOTIDE SEQUENCE [LARGE SCALE GENOMIC DNA]</scope>
    <source>
        <strain evidence="8 9">LMG 24817</strain>
    </source>
</reference>
<accession>A0ABS2C8L2</accession>
<keyword evidence="9" id="KW-1185">Reference proteome</keyword>